<keyword evidence="5" id="KW-1185">Reference proteome</keyword>
<name>A0A1H4E042_9RHOB</name>
<dbReference type="Gene3D" id="3.40.50.1460">
    <property type="match status" value="1"/>
</dbReference>
<evidence type="ECO:0000259" key="3">
    <source>
        <dbReference type="PROSITE" id="PS50208"/>
    </source>
</evidence>
<accession>A0A1H4E042</accession>
<dbReference type="InterPro" id="IPR001309">
    <property type="entry name" value="Pept_C14_p20"/>
</dbReference>
<dbReference type="RefSeq" id="WP_245731078.1">
    <property type="nucleotide sequence ID" value="NZ_FNQM01000011.1"/>
</dbReference>
<dbReference type="InterPro" id="IPR052039">
    <property type="entry name" value="Caspase-related_regulators"/>
</dbReference>
<dbReference type="PROSITE" id="PS50208">
    <property type="entry name" value="CASPASE_P20"/>
    <property type="match status" value="1"/>
</dbReference>
<feature type="region of interest" description="Disordered" evidence="1">
    <location>
        <begin position="304"/>
        <end position="323"/>
    </location>
</feature>
<dbReference type="PANTHER" id="PTHR22576:SF37">
    <property type="entry name" value="MUCOSA-ASSOCIATED LYMPHOID TISSUE LYMPHOMA TRANSLOCATION PROTEIN 1"/>
    <property type="match status" value="1"/>
</dbReference>
<evidence type="ECO:0000256" key="2">
    <source>
        <dbReference type="SAM" id="SignalP"/>
    </source>
</evidence>
<protein>
    <submittedName>
        <fullName evidence="4">Caspase domain-containing protein</fullName>
    </submittedName>
</protein>
<organism evidence="4 5">
    <name type="scientific">Rubrimonas cliftonensis</name>
    <dbReference type="NCBI Taxonomy" id="89524"/>
    <lineage>
        <taxon>Bacteria</taxon>
        <taxon>Pseudomonadati</taxon>
        <taxon>Pseudomonadota</taxon>
        <taxon>Alphaproteobacteria</taxon>
        <taxon>Rhodobacterales</taxon>
        <taxon>Paracoccaceae</taxon>
        <taxon>Rubrimonas</taxon>
    </lineage>
</organism>
<evidence type="ECO:0000256" key="1">
    <source>
        <dbReference type="SAM" id="MobiDB-lite"/>
    </source>
</evidence>
<feature type="chain" id="PRO_5011552977" evidence="2">
    <location>
        <begin position="25"/>
        <end position="511"/>
    </location>
</feature>
<dbReference type="PANTHER" id="PTHR22576">
    <property type="entry name" value="MUCOSA ASSOCIATED LYMPHOID TISSUE LYMPHOMA TRANSLOCATION PROTEIN 1/PARACASPASE"/>
    <property type="match status" value="1"/>
</dbReference>
<feature type="domain" description="Caspase family p20" evidence="3">
    <location>
        <begin position="25"/>
        <end position="158"/>
    </location>
</feature>
<dbReference type="AlphaFoldDB" id="A0A1H4E042"/>
<feature type="signal peptide" evidence="2">
    <location>
        <begin position="1"/>
        <end position="24"/>
    </location>
</feature>
<feature type="compositionally biased region" description="Pro residues" evidence="1">
    <location>
        <begin position="306"/>
        <end position="321"/>
    </location>
</feature>
<dbReference type="Proteomes" id="UP000198703">
    <property type="component" value="Unassembled WGS sequence"/>
</dbReference>
<dbReference type="EMBL" id="FNQM01000011">
    <property type="protein sequence ID" value="SEA77792.1"/>
    <property type="molecule type" value="Genomic_DNA"/>
</dbReference>
<gene>
    <name evidence="4" type="ORF">SAMN05444370_111116</name>
</gene>
<dbReference type="Pfam" id="PF00656">
    <property type="entry name" value="Peptidase_C14"/>
    <property type="match status" value="1"/>
</dbReference>
<evidence type="ECO:0000313" key="4">
    <source>
        <dbReference type="EMBL" id="SEA77792.1"/>
    </source>
</evidence>
<evidence type="ECO:0000313" key="5">
    <source>
        <dbReference type="Proteomes" id="UP000198703"/>
    </source>
</evidence>
<dbReference type="InterPro" id="IPR029030">
    <property type="entry name" value="Caspase-like_dom_sf"/>
</dbReference>
<dbReference type="GO" id="GO:0006508">
    <property type="term" value="P:proteolysis"/>
    <property type="evidence" value="ECO:0007669"/>
    <property type="project" value="InterPro"/>
</dbReference>
<proteinExistence type="predicted"/>
<reference evidence="4 5" key="1">
    <citation type="submission" date="2016-10" db="EMBL/GenBank/DDBJ databases">
        <authorList>
            <person name="de Groot N.N."/>
        </authorList>
    </citation>
    <scope>NUCLEOTIDE SEQUENCE [LARGE SCALE GENOMIC DNA]</scope>
    <source>
        <strain evidence="4 5">DSM 15345</strain>
    </source>
</reference>
<dbReference type="GO" id="GO:0004197">
    <property type="term" value="F:cysteine-type endopeptidase activity"/>
    <property type="evidence" value="ECO:0007669"/>
    <property type="project" value="InterPro"/>
</dbReference>
<sequence length="511" mass="52767">MFLRKMPGIFAALALLALATAAKAEERIALVVGNGDYASVSPLPNPTADARLIAGALEAAGFDVTLALDLDQNAMKRAIAEFGRSLRAVGPDGVSLFYYAGHGVQASGANYLIPVDAAITDAADLDLAAVEASWVIRQMASARSRTAIAIFDACRDNPFARIGLREPGLARMDAPAGSFIAYATAPGDAAFDGDGANSPFSAALAREALNPGAPLEEVFRQVRVDVINATGGRQTPWTSSSLIDDFRFVGAPEADPVDPAEKMLFESARKSGDIVELALFLRAYPDSAFAEEARGLIVASTSGVAPPAPQVAPPQPAPVPAAPALAPASAAPFLAPDEETLIAVAQASGALADYRAYLDAYPEGVFAALAAAEIAALSAAPPSNLDPERPSADALAALAPPAPAPPPPAAQQGAGLSFTTPLPSAYGDVAGRSFAELIEGRPEHPPFEGLPAEVWQGNRCKDCHAWTQPALCDQGAFYAKGEGDERVAQQVHPLGTGFARALRDWSLAGCP</sequence>
<dbReference type="InterPro" id="IPR011600">
    <property type="entry name" value="Pept_C14_caspase"/>
</dbReference>
<dbReference type="SUPFAM" id="SSF52129">
    <property type="entry name" value="Caspase-like"/>
    <property type="match status" value="1"/>
</dbReference>
<keyword evidence="2" id="KW-0732">Signal</keyword>
<dbReference type="STRING" id="89524.SAMN05444370_111116"/>